<organism evidence="2 3">
    <name type="scientific">Spodoptera frugiperda</name>
    <name type="common">Fall armyworm</name>
    <dbReference type="NCBI Taxonomy" id="7108"/>
    <lineage>
        <taxon>Eukaryota</taxon>
        <taxon>Metazoa</taxon>
        <taxon>Ecdysozoa</taxon>
        <taxon>Arthropoda</taxon>
        <taxon>Hexapoda</taxon>
        <taxon>Insecta</taxon>
        <taxon>Pterygota</taxon>
        <taxon>Neoptera</taxon>
        <taxon>Endopterygota</taxon>
        <taxon>Lepidoptera</taxon>
        <taxon>Glossata</taxon>
        <taxon>Ditrysia</taxon>
        <taxon>Noctuoidea</taxon>
        <taxon>Noctuidae</taxon>
        <taxon>Amphipyrinae</taxon>
        <taxon>Spodoptera</taxon>
    </lineage>
</organism>
<dbReference type="GO" id="GO:0003824">
    <property type="term" value="F:catalytic activity"/>
    <property type="evidence" value="ECO:0007669"/>
    <property type="project" value="InterPro"/>
</dbReference>
<keyword evidence="2" id="KW-1185">Reference proteome</keyword>
<protein>
    <submittedName>
        <fullName evidence="3">Uncharacterized protein LOC126913013</fullName>
    </submittedName>
</protein>
<dbReference type="SUPFAM" id="SSF56219">
    <property type="entry name" value="DNase I-like"/>
    <property type="match status" value="1"/>
</dbReference>
<dbReference type="RefSeq" id="XP_050563637.1">
    <property type="nucleotide sequence ID" value="XM_050707680.1"/>
</dbReference>
<dbReference type="PANTHER" id="PTHR33273:SF4">
    <property type="entry name" value="ENDONUCLEASE_EXONUCLEASE_PHOSPHATASE DOMAIN-CONTAINING PROTEIN"/>
    <property type="match status" value="1"/>
</dbReference>
<dbReference type="InterPro" id="IPR005135">
    <property type="entry name" value="Endo/exonuclease/phosphatase"/>
</dbReference>
<gene>
    <name evidence="3" type="primary">LOC126913013</name>
</gene>
<dbReference type="GeneID" id="126913013"/>
<dbReference type="Gene3D" id="3.60.10.10">
    <property type="entry name" value="Endonuclease/exonuclease/phosphatase"/>
    <property type="match status" value="1"/>
</dbReference>
<dbReference type="InterPro" id="IPR036691">
    <property type="entry name" value="Endo/exonu/phosph_ase_sf"/>
</dbReference>
<name>A0A9R0ECV6_SPOFR</name>
<proteinExistence type="predicted"/>
<evidence type="ECO:0000313" key="2">
    <source>
        <dbReference type="Proteomes" id="UP000829999"/>
    </source>
</evidence>
<evidence type="ECO:0000313" key="3">
    <source>
        <dbReference type="RefSeq" id="XP_050563637.1"/>
    </source>
</evidence>
<dbReference type="Proteomes" id="UP000829999">
    <property type="component" value="Unplaced"/>
</dbReference>
<evidence type="ECO:0000259" key="1">
    <source>
        <dbReference type="Pfam" id="PF14529"/>
    </source>
</evidence>
<accession>A0A9R0ECV6</accession>
<dbReference type="Pfam" id="PF14529">
    <property type="entry name" value="Exo_endo_phos_2"/>
    <property type="match status" value="1"/>
</dbReference>
<feature type="domain" description="Endonuclease/exonuclease/phosphatase" evidence="1">
    <location>
        <begin position="56"/>
        <end position="176"/>
    </location>
</feature>
<sequence length="290" mass="32737">MRGYQGVRIFQSADAGGGTVKAAIAVFDADINVTQYPQLTTQNIVVVGIQTHAWKITLVSLYFEPETPLGPYLERLRGIENELGPGGLIVAGDVNAWNIWWGSSRTDDRGEEVLGAFDQLGLQILNRGETPTFDVVRGHRRYTSCVDVTACAADMLAVVDDWRVLEDLTGSDHNGIEFKLRIEKQKGQNIKRTTRIFNTKKANWRQFHEKLSQFLTNRLKLEEIEIINCTSKLEQVISTYTQAIVESANNSIPKKRTKQKLTMPWWSEELAKLKKDVATKEEDPLCSTRP</sequence>
<dbReference type="PANTHER" id="PTHR33273">
    <property type="entry name" value="DOMAIN-CONTAINING PROTEIN, PUTATIVE-RELATED"/>
    <property type="match status" value="1"/>
</dbReference>
<dbReference type="OrthoDB" id="411871at2759"/>
<reference evidence="3" key="1">
    <citation type="submission" date="2025-08" db="UniProtKB">
        <authorList>
            <consortium name="RefSeq"/>
        </authorList>
    </citation>
    <scope>IDENTIFICATION</scope>
    <source>
        <tissue evidence="3">Whole larval tissue</tissue>
    </source>
</reference>
<dbReference type="AlphaFoldDB" id="A0A9R0ECV6"/>